<dbReference type="Proteomes" id="UP000291000">
    <property type="component" value="Chromosome 10"/>
</dbReference>
<dbReference type="GeneTree" id="ENSGT00960000192848"/>
<sequence length="94" mass="10473">MNENSHSFHEKELRDGQVESVSAGSSPLCDKDSSALLAFRGIKRIQPTIQRTGLAALRHYLFGPPKFHQGLREEKDLVLTIAQCDLDSQDPMHG</sequence>
<organism evidence="2 3">
    <name type="scientific">Capra hircus</name>
    <name type="common">Goat</name>
    <dbReference type="NCBI Taxonomy" id="9925"/>
    <lineage>
        <taxon>Eukaryota</taxon>
        <taxon>Metazoa</taxon>
        <taxon>Chordata</taxon>
        <taxon>Craniata</taxon>
        <taxon>Vertebrata</taxon>
        <taxon>Euteleostomi</taxon>
        <taxon>Mammalia</taxon>
        <taxon>Eutheria</taxon>
        <taxon>Laurasiatheria</taxon>
        <taxon>Artiodactyla</taxon>
        <taxon>Ruminantia</taxon>
        <taxon>Pecora</taxon>
        <taxon>Bovidae</taxon>
        <taxon>Caprinae</taxon>
        <taxon>Capra</taxon>
    </lineage>
</organism>
<evidence type="ECO:0000256" key="1">
    <source>
        <dbReference type="SAM" id="MobiDB-lite"/>
    </source>
</evidence>
<name>A0A452FQX3_CAPHI</name>
<feature type="region of interest" description="Disordered" evidence="1">
    <location>
        <begin position="1"/>
        <end position="30"/>
    </location>
</feature>
<dbReference type="AlphaFoldDB" id="A0A452FQX3"/>
<protein>
    <submittedName>
        <fullName evidence="2">Uncharacterized protein</fullName>
    </submittedName>
</protein>
<dbReference type="EMBL" id="LWLT01000010">
    <property type="status" value="NOT_ANNOTATED_CDS"/>
    <property type="molecule type" value="Genomic_DNA"/>
</dbReference>
<reference evidence="2" key="3">
    <citation type="submission" date="2025-09" db="UniProtKB">
        <authorList>
            <consortium name="Ensembl"/>
        </authorList>
    </citation>
    <scope>IDENTIFICATION</scope>
</reference>
<evidence type="ECO:0000313" key="2">
    <source>
        <dbReference type="Ensembl" id="ENSCHIP00000026689.1"/>
    </source>
</evidence>
<dbReference type="STRING" id="9925.ENSCHIP00000026689"/>
<reference evidence="2 3" key="1">
    <citation type="submission" date="2016-04" db="EMBL/GenBank/DDBJ databases">
        <title>Polished mammalian reference genomes with single-molecule sequencing and chromosome conformation capture applied to the Capra hircus genome.</title>
        <authorList>
            <person name="Bickhart D.M."/>
            <person name="Koren S."/>
            <person name="Rosen B."/>
            <person name="Hastie A."/>
            <person name="Liachko I."/>
            <person name="Sullivan S.T."/>
            <person name="Burton J."/>
            <person name="Sayre B.L."/>
            <person name="Huson H.J."/>
            <person name="Lee J."/>
            <person name="Lam E."/>
            <person name="Kelley C.M."/>
            <person name="Hutchison J.L."/>
            <person name="Zhou Y."/>
            <person name="Sun J."/>
            <person name="Crisa A."/>
            <person name="Schwartz J.C."/>
            <person name="Hammond J.A."/>
            <person name="Schroeder S.G."/>
            <person name="Liu G.E."/>
            <person name="Dunham M."/>
            <person name="Shendure J."/>
            <person name="Sonstegard T.S."/>
            <person name="Phillippy A.M."/>
            <person name="Van Tassell C.P."/>
            <person name="Smith T.P."/>
        </authorList>
    </citation>
    <scope>NUCLEOTIDE SEQUENCE [LARGE SCALE GENOMIC DNA]</scope>
</reference>
<keyword evidence="3" id="KW-1185">Reference proteome</keyword>
<feature type="compositionally biased region" description="Basic and acidic residues" evidence="1">
    <location>
        <begin position="1"/>
        <end position="17"/>
    </location>
</feature>
<proteinExistence type="predicted"/>
<evidence type="ECO:0000313" key="3">
    <source>
        <dbReference type="Proteomes" id="UP000291000"/>
    </source>
</evidence>
<accession>A0A452FQX3</accession>
<dbReference type="Ensembl" id="ENSCHIT00000034554.1">
    <property type="protein sequence ID" value="ENSCHIP00000026689.1"/>
    <property type="gene ID" value="ENSCHIG00000022928.1"/>
</dbReference>
<reference evidence="2" key="2">
    <citation type="submission" date="2025-08" db="UniProtKB">
        <authorList>
            <consortium name="Ensembl"/>
        </authorList>
    </citation>
    <scope>IDENTIFICATION</scope>
</reference>